<feature type="coiled-coil region" evidence="1">
    <location>
        <begin position="404"/>
        <end position="438"/>
    </location>
</feature>
<dbReference type="Gene3D" id="3.30.565.10">
    <property type="entry name" value="Histidine kinase-like ATPase, C-terminal domain"/>
    <property type="match status" value="1"/>
</dbReference>
<protein>
    <submittedName>
        <fullName evidence="2">Chaperone protein HtpG</fullName>
    </submittedName>
</protein>
<comment type="caution">
    <text evidence="2">The sequence shown here is derived from an EMBL/GenBank/DDBJ whole genome shotgun (WGS) entry which is preliminary data.</text>
</comment>
<name>A0A5J4QSW9_9ZZZZ</name>
<gene>
    <name evidence="2" type="ORF">EZS27_026419</name>
</gene>
<evidence type="ECO:0000256" key="1">
    <source>
        <dbReference type="SAM" id="Coils"/>
    </source>
</evidence>
<dbReference type="AlphaFoldDB" id="A0A5J4QSW9"/>
<organism evidence="2">
    <name type="scientific">termite gut metagenome</name>
    <dbReference type="NCBI Taxonomy" id="433724"/>
    <lineage>
        <taxon>unclassified sequences</taxon>
        <taxon>metagenomes</taxon>
        <taxon>organismal metagenomes</taxon>
    </lineage>
</organism>
<evidence type="ECO:0000313" key="2">
    <source>
        <dbReference type="EMBL" id="KAA6324228.1"/>
    </source>
</evidence>
<proteinExistence type="predicted"/>
<dbReference type="EMBL" id="SNRY01002620">
    <property type="protein sequence ID" value="KAA6324228.1"/>
    <property type="molecule type" value="Genomic_DNA"/>
</dbReference>
<dbReference type="SUPFAM" id="SSF55874">
    <property type="entry name" value="ATPase domain of HSP90 chaperone/DNA topoisomerase II/histidine kinase"/>
    <property type="match status" value="1"/>
</dbReference>
<dbReference type="InterPro" id="IPR036890">
    <property type="entry name" value="HATPase_C_sf"/>
</dbReference>
<reference evidence="2" key="1">
    <citation type="submission" date="2019-03" db="EMBL/GenBank/DDBJ databases">
        <title>Single cell metagenomics reveals metabolic interactions within the superorganism composed of flagellate Streblomastix strix and complex community of Bacteroidetes bacteria on its surface.</title>
        <authorList>
            <person name="Treitli S.C."/>
            <person name="Kolisko M."/>
            <person name="Husnik F."/>
            <person name="Keeling P."/>
            <person name="Hampl V."/>
        </authorList>
    </citation>
    <scope>NUCLEOTIDE SEQUENCE</scope>
    <source>
        <strain evidence="2">STM</strain>
    </source>
</reference>
<dbReference type="Pfam" id="PF13589">
    <property type="entry name" value="HATPase_c_3"/>
    <property type="match status" value="1"/>
</dbReference>
<keyword evidence="1" id="KW-0175">Coiled coil</keyword>
<accession>A0A5J4QSW9</accession>
<sequence length="516" mass="59945">MDNAIPVIGKDVIESLTLGMYEDSRFIYREYIQNSADQIDKAVEQGLMDKNEEEIHITIDDKKRRIEIYDNATGIDEQNIVSILQNIAKSTKERGKDKGFRGIGRLGGLGYCEKLIFETSFKGEPTKSIMIWDAHLLKEIINNRHTKENAVEVIQKVTRLIKEKEDSIKHYFKVILEGVTNDMLLDKKSVEDYLIMVAPIGYPTGFIFRQKIYDFVKQNNFEIDEYKIYLNRDLLHKGYTTTIYTGNNGNKKRVDDVFDLRFFIGQIKSDILFWGWYGVSDFVGVIDGDANIAAGIRLRKNNIQLGDKSTLLKLHRNTQRGNYYFIGEVHALHPDLIPNSRRDYFGENSKCHEFEKNLREFFCTELHDLYYAASKIRSANRDVQALVEFEKTVSEKEERGFNNKEDRQKLYEEFENKKKKAEEAKKKLENIKSKTTESDTPVAKIFKRVVTTEGVNPTQIAVEPQKEKGSFVTDRYTWLPKSERKTLSKIFSVIENVLSKDLAKNLIDKIDEELRK</sequence>